<dbReference type="AlphaFoldDB" id="A0A198UM22"/>
<comment type="caution">
    <text evidence="1">The sequence shown here is derived from an EMBL/GenBank/DDBJ whole genome shotgun (WGS) entry which is preliminary data.</text>
</comment>
<proteinExistence type="predicted"/>
<keyword evidence="2" id="KW-1185">Reference proteome</keyword>
<gene>
    <name evidence="1" type="ORF">AO384_0980</name>
</gene>
<dbReference type="Proteomes" id="UP000078228">
    <property type="component" value="Unassembled WGS sequence"/>
</dbReference>
<reference evidence="1 2" key="1">
    <citation type="journal article" date="2016" name="Genome Biol. Evol.">
        <title>Comparative Genomic Analyses of the Moraxella catarrhalis Serosensitive and Seroresistant Lineages Demonstrate Their Independent Evolution.</title>
        <authorList>
            <person name="Earl J.P."/>
            <person name="de Vries S.P."/>
            <person name="Ahmed A."/>
            <person name="Powell E."/>
            <person name="Schultz M.P."/>
            <person name="Hermans P.W."/>
            <person name="Hill D.J."/>
            <person name="Zhou Z."/>
            <person name="Constantinidou C.I."/>
            <person name="Hu F.Z."/>
            <person name="Bootsma H.J."/>
            <person name="Ehrlich G.D."/>
        </authorList>
    </citation>
    <scope>NUCLEOTIDE SEQUENCE [LARGE SCALE GENOMIC DNA]</scope>
    <source>
        <strain evidence="1 2">Z7542</strain>
    </source>
</reference>
<dbReference type="RefSeq" id="WP_064609696.1">
    <property type="nucleotide sequence ID" value="NZ_LXHB01000003.1"/>
</dbReference>
<evidence type="ECO:0000313" key="1">
    <source>
        <dbReference type="EMBL" id="OAU96292.1"/>
    </source>
</evidence>
<evidence type="ECO:0000313" key="2">
    <source>
        <dbReference type="Proteomes" id="UP000078228"/>
    </source>
</evidence>
<dbReference type="OrthoDB" id="9898291at2"/>
<protein>
    <recommendedName>
        <fullName evidence="3">DUF2726 domain-containing protein</fullName>
    </recommendedName>
</protein>
<sequence length="132" mass="14649">MSALSWLIGLCLLLGVLFLLALIKPALQRPSKRSLDNTLALSNTDPLKSQRQKLYHMLSASLPGFDIVPKSNRLLISRQGNQVAIITLDDQAVMAERQLGDVLILNLNTRFTAQMVADLMIKIRAHADQVMD</sequence>
<dbReference type="EMBL" id="LXHC01000019">
    <property type="protein sequence ID" value="OAU96292.1"/>
    <property type="molecule type" value="Genomic_DNA"/>
</dbReference>
<name>A0A198UM22_MORCA</name>
<organism evidence="1 2">
    <name type="scientific">Moraxella catarrhalis</name>
    <name type="common">Branhamella catarrhalis</name>
    <dbReference type="NCBI Taxonomy" id="480"/>
    <lineage>
        <taxon>Bacteria</taxon>
        <taxon>Pseudomonadati</taxon>
        <taxon>Pseudomonadota</taxon>
        <taxon>Gammaproteobacteria</taxon>
        <taxon>Moraxellales</taxon>
        <taxon>Moraxellaceae</taxon>
        <taxon>Moraxella</taxon>
    </lineage>
</organism>
<accession>A0A198UM22</accession>
<evidence type="ECO:0008006" key="3">
    <source>
        <dbReference type="Google" id="ProtNLM"/>
    </source>
</evidence>
<dbReference type="PATRIC" id="fig|480.237.peg.1973"/>